<dbReference type="InterPro" id="IPR054694">
    <property type="entry name" value="Parkin-like_IBR"/>
</dbReference>
<protein>
    <recommendedName>
        <fullName evidence="6">RBR-type E3 ubiquitin transferase</fullName>
        <ecNumber evidence="6">2.3.2.31</ecNumber>
    </recommendedName>
</protein>
<dbReference type="InterPro" id="IPR002867">
    <property type="entry name" value="IBR_dom"/>
</dbReference>
<gene>
    <name evidence="14" type="ORF">GOP47_0020371</name>
</gene>
<evidence type="ECO:0000256" key="9">
    <source>
        <dbReference type="ARBA" id="ARBA00022737"/>
    </source>
</evidence>
<keyword evidence="8" id="KW-0479">Metal-binding</keyword>
<dbReference type="GO" id="GO:0008270">
    <property type="term" value="F:zinc ion binding"/>
    <property type="evidence" value="ECO:0007669"/>
    <property type="project" value="UniProtKB-KW"/>
</dbReference>
<comment type="caution">
    <text evidence="14">The sequence shown here is derived from an EMBL/GenBank/DDBJ whole genome shotgun (WGS) entry which is preliminary data.</text>
</comment>
<keyword evidence="15" id="KW-1185">Reference proteome</keyword>
<evidence type="ECO:0000256" key="6">
    <source>
        <dbReference type="ARBA" id="ARBA00012251"/>
    </source>
</evidence>
<dbReference type="PANTHER" id="PTHR11685">
    <property type="entry name" value="RBR FAMILY RING FINGER AND IBR DOMAIN-CONTAINING"/>
    <property type="match status" value="1"/>
</dbReference>
<dbReference type="InterPro" id="IPR048962">
    <property type="entry name" value="ARIH1-like_UBL"/>
</dbReference>
<dbReference type="InterPro" id="IPR044066">
    <property type="entry name" value="TRIAD_supradom"/>
</dbReference>
<dbReference type="Pfam" id="PF01485">
    <property type="entry name" value="IBR"/>
    <property type="match status" value="1"/>
</dbReference>
<dbReference type="SMART" id="SM00647">
    <property type="entry name" value="IBR"/>
    <property type="match status" value="2"/>
</dbReference>
<evidence type="ECO:0000256" key="7">
    <source>
        <dbReference type="ARBA" id="ARBA00022679"/>
    </source>
</evidence>
<comment type="pathway">
    <text evidence="4">Protein modification; protein ubiquitination.</text>
</comment>
<dbReference type="EMBL" id="JABFUD020000019">
    <property type="protein sequence ID" value="KAI5065676.1"/>
    <property type="molecule type" value="Genomic_DNA"/>
</dbReference>
<evidence type="ECO:0000313" key="15">
    <source>
        <dbReference type="Proteomes" id="UP000886520"/>
    </source>
</evidence>
<evidence type="ECO:0000259" key="13">
    <source>
        <dbReference type="PROSITE" id="PS51873"/>
    </source>
</evidence>
<dbReference type="Proteomes" id="UP000886520">
    <property type="component" value="Chromosome 19"/>
</dbReference>
<evidence type="ECO:0000256" key="4">
    <source>
        <dbReference type="ARBA" id="ARBA00004906"/>
    </source>
</evidence>
<dbReference type="GO" id="GO:0061630">
    <property type="term" value="F:ubiquitin protein ligase activity"/>
    <property type="evidence" value="ECO:0007669"/>
    <property type="project" value="UniProtKB-EC"/>
</dbReference>
<dbReference type="InterPro" id="IPR031127">
    <property type="entry name" value="E3_UB_ligase_RBR"/>
</dbReference>
<dbReference type="EC" id="2.3.2.31" evidence="6"/>
<sequence>MADVRLTDDLCEDCGDHDYDDDDVDQNYDLDDTDMDEEDDSFAADCGVVDNPAQSVYARKQTAPFSILTETAITQRQDVAIANVSAVLSVSSAQASLLLRNFEWSVSKVHEEWYSNEAGVRARVGLPEQLIRVPQRCQDIREIECGICLEYHRVDQMQAADYCNEHFFCLPCWAKYVHISISDGPGCLSLRCPYHGCKTAMDEDFIFSVVSEEDKQKYRRYILRSYVEANRRAKWCPAPGCEYAMELNPDQSNVPDVACACGYGFCWNCSDETHRPVGCATVVKWMIKNTSESENTTWLLVNSKPCPKCKRPIEKNMGCMHMTCTSPCHFEFCWLCLHDWKSHEGSFYSCNQYQVDQKAGKYDESEKIRAKAKRDLDRYTHYYERWASNRRSREKALSNLQQLQATQLKKLVDRYARPPSQLKFITDAWLQIVECRQVLQWTYTYGYYVPENEDAKKQFFEYLQGEAEAGLERLHRCAENAIVDLLEGDVAEETSFLEFCAKLTGLTTVTRNYFQNLIEALENGLADVENSQAETSKNENNKRKAR</sequence>
<reference evidence="14" key="1">
    <citation type="submission" date="2021-01" db="EMBL/GenBank/DDBJ databases">
        <title>Adiantum capillus-veneris genome.</title>
        <authorList>
            <person name="Fang Y."/>
            <person name="Liao Q."/>
        </authorList>
    </citation>
    <scope>NUCLEOTIDE SEQUENCE</scope>
    <source>
        <strain evidence="14">H3</strain>
        <tissue evidence="14">Leaf</tissue>
    </source>
</reference>
<evidence type="ECO:0000256" key="5">
    <source>
        <dbReference type="ARBA" id="ARBA00005884"/>
    </source>
</evidence>
<dbReference type="SUPFAM" id="SSF57850">
    <property type="entry name" value="RING/U-box"/>
    <property type="match status" value="3"/>
</dbReference>
<comment type="similarity">
    <text evidence="5">Belongs to the RBR family. Ariadne subfamily.</text>
</comment>
<dbReference type="AlphaFoldDB" id="A0A9D4UCX5"/>
<evidence type="ECO:0000256" key="1">
    <source>
        <dbReference type="ARBA" id="ARBA00001798"/>
    </source>
</evidence>
<dbReference type="CDD" id="cd20346">
    <property type="entry name" value="BRcat_RBR_ANKIB1"/>
    <property type="match status" value="1"/>
</dbReference>
<dbReference type="FunFam" id="3.30.40.10:FF:000019">
    <property type="entry name" value="RBR-type E3 ubiquitin transferase"/>
    <property type="match status" value="1"/>
</dbReference>
<evidence type="ECO:0000256" key="3">
    <source>
        <dbReference type="ARBA" id="ARBA00003976"/>
    </source>
</evidence>
<name>A0A9D4UCX5_ADICA</name>
<keyword evidence="10" id="KW-0863">Zinc-finger</keyword>
<proteinExistence type="inferred from homology"/>
<dbReference type="Pfam" id="PF21235">
    <property type="entry name" value="UBA_ARI1"/>
    <property type="match status" value="1"/>
</dbReference>
<evidence type="ECO:0000256" key="12">
    <source>
        <dbReference type="ARBA" id="ARBA00022833"/>
    </source>
</evidence>
<evidence type="ECO:0000256" key="10">
    <source>
        <dbReference type="ARBA" id="ARBA00022771"/>
    </source>
</evidence>
<keyword evidence="12" id="KW-0862">Zinc</keyword>
<evidence type="ECO:0000313" key="14">
    <source>
        <dbReference type="EMBL" id="KAI5065676.1"/>
    </source>
</evidence>
<accession>A0A9D4UCX5</accession>
<keyword evidence="7" id="KW-0808">Transferase</keyword>
<dbReference type="FunFam" id="1.20.120.1750:FF:000005">
    <property type="entry name" value="RBR-type E3 ubiquitin transferase"/>
    <property type="match status" value="1"/>
</dbReference>
<organism evidence="14 15">
    <name type="scientific">Adiantum capillus-veneris</name>
    <name type="common">Maidenhair fern</name>
    <dbReference type="NCBI Taxonomy" id="13818"/>
    <lineage>
        <taxon>Eukaryota</taxon>
        <taxon>Viridiplantae</taxon>
        <taxon>Streptophyta</taxon>
        <taxon>Embryophyta</taxon>
        <taxon>Tracheophyta</taxon>
        <taxon>Polypodiopsida</taxon>
        <taxon>Polypodiidae</taxon>
        <taxon>Polypodiales</taxon>
        <taxon>Pteridineae</taxon>
        <taxon>Pteridaceae</taxon>
        <taxon>Vittarioideae</taxon>
        <taxon>Adiantum</taxon>
    </lineage>
</organism>
<dbReference type="OrthoDB" id="10009520at2759"/>
<dbReference type="PROSITE" id="PS51873">
    <property type="entry name" value="TRIAD"/>
    <property type="match status" value="1"/>
</dbReference>
<comment type="catalytic activity">
    <reaction evidence="1">
        <text>[E2 ubiquitin-conjugating enzyme]-S-ubiquitinyl-L-cysteine + [acceptor protein]-L-lysine = [E2 ubiquitin-conjugating enzyme]-L-cysteine + [acceptor protein]-N(6)-ubiquitinyl-L-lysine.</text>
        <dbReference type="EC" id="2.3.2.31"/>
    </reaction>
</comment>
<dbReference type="InterPro" id="IPR013083">
    <property type="entry name" value="Znf_RING/FYVE/PHD"/>
</dbReference>
<comment type="cofactor">
    <cofactor evidence="2">
        <name>Zn(2+)</name>
        <dbReference type="ChEBI" id="CHEBI:29105"/>
    </cofactor>
</comment>
<evidence type="ECO:0000256" key="11">
    <source>
        <dbReference type="ARBA" id="ARBA00022786"/>
    </source>
</evidence>
<evidence type="ECO:0000256" key="2">
    <source>
        <dbReference type="ARBA" id="ARBA00001947"/>
    </source>
</evidence>
<keyword evidence="9" id="KW-0677">Repeat</keyword>
<dbReference type="GO" id="GO:0016567">
    <property type="term" value="P:protein ubiquitination"/>
    <property type="evidence" value="ECO:0007669"/>
    <property type="project" value="InterPro"/>
</dbReference>
<comment type="function">
    <text evidence="3">Might act as an E3 ubiquitin-protein ligase, or as part of E3 complex, which accepts ubiquitin from specific E2 ubiquitin-conjugating enzymes and then transfers it to substrates.</text>
</comment>
<dbReference type="Pfam" id="PF22605">
    <property type="entry name" value="IBR_2"/>
    <property type="match status" value="1"/>
</dbReference>
<dbReference type="CDD" id="cd22583">
    <property type="entry name" value="Rcat_RBR_ARI7-like"/>
    <property type="match status" value="1"/>
</dbReference>
<keyword evidence="11" id="KW-0833">Ubl conjugation pathway</keyword>
<dbReference type="Gene3D" id="3.30.40.10">
    <property type="entry name" value="Zinc/RING finger domain, C3HC4 (zinc finger)"/>
    <property type="match status" value="1"/>
</dbReference>
<feature type="domain" description="RING-type" evidence="13">
    <location>
        <begin position="141"/>
        <end position="354"/>
    </location>
</feature>
<evidence type="ECO:0000256" key="8">
    <source>
        <dbReference type="ARBA" id="ARBA00022723"/>
    </source>
</evidence>
<dbReference type="Gene3D" id="1.20.120.1750">
    <property type="match status" value="1"/>
</dbReference>